<evidence type="ECO:0000256" key="1">
    <source>
        <dbReference type="ARBA" id="ARBA00022737"/>
    </source>
</evidence>
<dbReference type="FunFam" id="2.20.110.10:FF:000002">
    <property type="entry name" value="Phosphatidylinositol 4-phosphate 5-kinase 8"/>
    <property type="match status" value="1"/>
</dbReference>
<dbReference type="AlphaFoldDB" id="A0A9K3D2R1"/>
<accession>A0A9K3D2R1</accession>
<dbReference type="EMBL" id="BDIP01002378">
    <property type="protein sequence ID" value="GIQ86209.1"/>
    <property type="molecule type" value="Genomic_DNA"/>
</dbReference>
<name>A0A9K3D2R1_9EUKA</name>
<gene>
    <name evidence="2" type="ORF">KIPB_008017</name>
</gene>
<protein>
    <submittedName>
        <fullName evidence="2">Uncharacterized protein</fullName>
    </submittedName>
</protein>
<organism evidence="2 3">
    <name type="scientific">Kipferlia bialata</name>
    <dbReference type="NCBI Taxonomy" id="797122"/>
    <lineage>
        <taxon>Eukaryota</taxon>
        <taxon>Metamonada</taxon>
        <taxon>Carpediemonas-like organisms</taxon>
        <taxon>Kipferlia</taxon>
    </lineage>
</organism>
<sequence>MRLTPSVPISIQYHPCLPGCILACTYEGDLYSLNTTSGAWTHLYKAEHSVVKLITTSLLDHFCALRVGLLSDCSIQSFLSVSLSSPSELTRPVTLITQAEPDPDSEDNGVVAAFDPGDNNMVVMFLGGEMGLIDLFSDEVVTTYHLAPSMAEVTGISFLPHSSSEDFVTHHTGGHLTRWALDYAVRKQSTHVSGSSIQHIAALPSHIACCGTAGERDHCLSQPVTAGYSLFVSRADGTLGVYCSVQQKTVSHIPSVIAKYTYPNGDVYLGEQVGGVRCGNGSITLKSGKTMYGSWRSNTLIHGTVMYPSAAIYVGCIQNLTCHGPGSTTYPNGNVFCGVWSDAGKADGTMMYSAHGRVYVGSVTEVNSILTPHGKGSMSWVIFDTKYIGEWKGGKMNGTGEQVDASGLVYKGEWKDDEYHGKGTRRYIDGGVYVGEWKDGKQHGHGHLTYPNGDVYEGGWAYNKRHGHGTHTEVNGTVYVGERKDDLKHGQGTQTIPSEGIEYTGEWKDDRPHGHGQMTTIINSINEVYVGEWKEGCRCGRGQSTVTDASGMACVYDGDWVASKRSGFGTSTWSYGGKYTGTWRDDMFHGYGTEIQSKGSVYTGCYRDGQWHGLGLLKRYDGQVLEGEFLGTKMSGYGRVSAPSGLAYEGELRNGMFCGFGKLTYPNGVVKSGHWEQHTLIYRDNTPPPSPVDPDDTLATIVTDHLKSAYCDAPTAKETKYPPVSFKALHTRVLYMPDIGKDALSQFCDTLRSLSLSVLDLGTVRHLSTLKRELAKDPQVVVCTHAVVKARPGSKMHKLHLGLWHDLVKRGFSPRVYMCFDEDWVYRFEQAARSLYTRLANTLRTHYVDKLSQEAQSALWKRGDTLQCIPLNRYFQEVWGDI</sequence>
<evidence type="ECO:0000313" key="3">
    <source>
        <dbReference type="Proteomes" id="UP000265618"/>
    </source>
</evidence>
<evidence type="ECO:0000313" key="2">
    <source>
        <dbReference type="EMBL" id="GIQ86209.1"/>
    </source>
</evidence>
<dbReference type="PANTHER" id="PTHR23084:SF263">
    <property type="entry name" value="MORN REPEAT-CONTAINING PROTEIN 1"/>
    <property type="match status" value="1"/>
</dbReference>
<proteinExistence type="predicted"/>
<dbReference type="SUPFAM" id="SSF50978">
    <property type="entry name" value="WD40 repeat-like"/>
    <property type="match status" value="1"/>
</dbReference>
<keyword evidence="1" id="KW-0677">Repeat</keyword>
<dbReference type="InterPro" id="IPR003409">
    <property type="entry name" value="MORN"/>
</dbReference>
<dbReference type="SUPFAM" id="SSF82185">
    <property type="entry name" value="Histone H3 K4-specific methyltransferase SET7/9 N-terminal domain"/>
    <property type="match status" value="4"/>
</dbReference>
<keyword evidence="3" id="KW-1185">Reference proteome</keyword>
<dbReference type="Gene3D" id="2.20.110.10">
    <property type="entry name" value="Histone H3 K4-specific methyltransferase SET7/9 N-terminal domain"/>
    <property type="match status" value="5"/>
</dbReference>
<comment type="caution">
    <text evidence="2">The sequence shown here is derived from an EMBL/GenBank/DDBJ whole genome shotgun (WGS) entry which is preliminary data.</text>
</comment>
<dbReference type="InterPro" id="IPR036322">
    <property type="entry name" value="WD40_repeat_dom_sf"/>
</dbReference>
<dbReference type="PANTHER" id="PTHR23084">
    <property type="entry name" value="PHOSPHATIDYLINOSITOL-4-PHOSPHATE 5-KINASE RELATED"/>
    <property type="match status" value="1"/>
</dbReference>
<dbReference type="OrthoDB" id="437960at2759"/>
<dbReference type="Pfam" id="PF02493">
    <property type="entry name" value="MORN"/>
    <property type="match status" value="12"/>
</dbReference>
<dbReference type="Proteomes" id="UP000265618">
    <property type="component" value="Unassembled WGS sequence"/>
</dbReference>
<reference evidence="2 3" key="1">
    <citation type="journal article" date="2018" name="PLoS ONE">
        <title>The draft genome of Kipferlia bialata reveals reductive genome evolution in fornicate parasites.</title>
        <authorList>
            <person name="Tanifuji G."/>
            <person name="Takabayashi S."/>
            <person name="Kume K."/>
            <person name="Takagi M."/>
            <person name="Nakayama T."/>
            <person name="Kamikawa R."/>
            <person name="Inagaki Y."/>
            <person name="Hashimoto T."/>
        </authorList>
    </citation>
    <scope>NUCLEOTIDE SEQUENCE [LARGE SCALE GENOMIC DNA]</scope>
    <source>
        <strain evidence="2">NY0173</strain>
    </source>
</reference>
<dbReference type="SMART" id="SM00698">
    <property type="entry name" value="MORN"/>
    <property type="match status" value="13"/>
</dbReference>